<name>A0ACC0MDQ1_RHOML</name>
<organism evidence="1 2">
    <name type="scientific">Rhododendron molle</name>
    <name type="common">Chinese azalea</name>
    <name type="synonym">Azalea mollis</name>
    <dbReference type="NCBI Taxonomy" id="49168"/>
    <lineage>
        <taxon>Eukaryota</taxon>
        <taxon>Viridiplantae</taxon>
        <taxon>Streptophyta</taxon>
        <taxon>Embryophyta</taxon>
        <taxon>Tracheophyta</taxon>
        <taxon>Spermatophyta</taxon>
        <taxon>Magnoliopsida</taxon>
        <taxon>eudicotyledons</taxon>
        <taxon>Gunneridae</taxon>
        <taxon>Pentapetalae</taxon>
        <taxon>asterids</taxon>
        <taxon>Ericales</taxon>
        <taxon>Ericaceae</taxon>
        <taxon>Ericoideae</taxon>
        <taxon>Rhodoreae</taxon>
        <taxon>Rhododendron</taxon>
    </lineage>
</organism>
<dbReference type="Proteomes" id="UP001062846">
    <property type="component" value="Chromosome 9"/>
</dbReference>
<proteinExistence type="predicted"/>
<reference evidence="1" key="1">
    <citation type="submission" date="2022-02" db="EMBL/GenBank/DDBJ databases">
        <title>Plant Genome Project.</title>
        <authorList>
            <person name="Zhang R.-G."/>
        </authorList>
    </citation>
    <scope>NUCLEOTIDE SEQUENCE</scope>
    <source>
        <strain evidence="1">AT1</strain>
    </source>
</reference>
<gene>
    <name evidence="1" type="ORF">RHMOL_Rhmol09G0125100</name>
</gene>
<evidence type="ECO:0000313" key="2">
    <source>
        <dbReference type="Proteomes" id="UP001062846"/>
    </source>
</evidence>
<protein>
    <submittedName>
        <fullName evidence="1">Uncharacterized protein</fullName>
    </submittedName>
</protein>
<keyword evidence="2" id="KW-1185">Reference proteome</keyword>
<comment type="caution">
    <text evidence="1">The sequence shown here is derived from an EMBL/GenBank/DDBJ whole genome shotgun (WGS) entry which is preliminary data.</text>
</comment>
<sequence>MVGATQPPPQQTQQQQQNPQALTVTTATAKTSAEEEALKRNTDCVYFLASPLTCKKVRIFTSYLSLCIYGFDWDSFFPCGAECEYRHSDNARLNPRDCWYWLNGSCLNPKCAFRHPPLDGLLGTQVSTPVGSSQPSTLTIPLPVTSAPYNAGKQGVPCIFFQQGFCLKGDRCPFFHAPSSTVINKKLVPPRPAITNTAEPPSLKKPFGSLEKCSQEPKFPQANVPKSADLISQGTLQAKVEEAAPIKNGVTFNRYSAPSPVVNEGTPRYNRPTDINPPDTNGDYMSRSHHVQQVLVSDDHDVLNGREAGEFSREPSPGFDVLVDDELGESDYYHNEDHHYGRSGSHDYDIDRSVDYDVTVDVDRDAYRDLRRYDSYEQMQGQYGREKRRASPERMVGVGSAHVERSRYPKGDSPDRIADLRHHLSKQRRANGLRSVISHDYARDNHLEDRNHRGSSRRDAHRLITPKESSVVSNRLCGRIKLPGRSSSPVNGSDLRPEREMDRERNRQPLVSSIHHGRLRDRIKGRVQEEISNEGRSSRGPRMREAVNDNNANFAGPKSLAELKKGGKIAENKDQHMNNNDRLSLALGKRKYPTLGIQQQSESDVLFEGPKPLSEILKKKKVAETMVPGNSLISRNKEDNNHKEEEERSLANNREEAKSANVSELETEEGMIVEEPAEDHEPEAFDQRDGESDYEQIDGEDYTLDEAENAEGEEEYFDDDDGDDFAKKIGVMFS</sequence>
<evidence type="ECO:0000313" key="1">
    <source>
        <dbReference type="EMBL" id="KAI8538704.1"/>
    </source>
</evidence>
<accession>A0ACC0MDQ1</accession>
<dbReference type="EMBL" id="CM046396">
    <property type="protein sequence ID" value="KAI8538704.1"/>
    <property type="molecule type" value="Genomic_DNA"/>
</dbReference>